<name>A0A6G0WID1_APHCR</name>
<gene>
    <name evidence="2" type="ORF">FWK35_00031368</name>
</gene>
<dbReference type="SUPFAM" id="SSF50729">
    <property type="entry name" value="PH domain-like"/>
    <property type="match status" value="1"/>
</dbReference>
<evidence type="ECO:0000256" key="1">
    <source>
        <dbReference type="SAM" id="MobiDB-lite"/>
    </source>
</evidence>
<keyword evidence="2" id="KW-0675">Receptor</keyword>
<dbReference type="Gene3D" id="2.30.29.30">
    <property type="entry name" value="Pleckstrin-homology domain (PH domain)/Phosphotyrosine-binding domain (PTB)"/>
    <property type="match status" value="1"/>
</dbReference>
<dbReference type="InterPro" id="IPR011993">
    <property type="entry name" value="PH-like_dom_sf"/>
</dbReference>
<accession>A0A6G0WID1</accession>
<evidence type="ECO:0000313" key="3">
    <source>
        <dbReference type="Proteomes" id="UP000478052"/>
    </source>
</evidence>
<protein>
    <submittedName>
        <fullName evidence="2">Insulin receptor substrate 1-B isoform X2</fullName>
    </submittedName>
</protein>
<reference evidence="2 3" key="1">
    <citation type="submission" date="2019-08" db="EMBL/GenBank/DDBJ databases">
        <title>Whole genome of Aphis craccivora.</title>
        <authorList>
            <person name="Voronova N.V."/>
            <person name="Shulinski R.S."/>
            <person name="Bandarenka Y.V."/>
            <person name="Zhorov D.G."/>
            <person name="Warner D."/>
        </authorList>
    </citation>
    <scope>NUCLEOTIDE SEQUENCE [LARGE SCALE GENOMIC DNA]</scope>
    <source>
        <strain evidence="2">180601</strain>
        <tissue evidence="2">Whole Body</tissue>
    </source>
</reference>
<organism evidence="2 3">
    <name type="scientific">Aphis craccivora</name>
    <name type="common">Cowpea aphid</name>
    <dbReference type="NCBI Taxonomy" id="307492"/>
    <lineage>
        <taxon>Eukaryota</taxon>
        <taxon>Metazoa</taxon>
        <taxon>Ecdysozoa</taxon>
        <taxon>Arthropoda</taxon>
        <taxon>Hexapoda</taxon>
        <taxon>Insecta</taxon>
        <taxon>Pterygota</taxon>
        <taxon>Neoptera</taxon>
        <taxon>Paraneoptera</taxon>
        <taxon>Hemiptera</taxon>
        <taxon>Sternorrhyncha</taxon>
        <taxon>Aphidomorpha</taxon>
        <taxon>Aphidoidea</taxon>
        <taxon>Aphididae</taxon>
        <taxon>Aphidini</taxon>
        <taxon>Aphis</taxon>
        <taxon>Aphis</taxon>
    </lineage>
</organism>
<comment type="caution">
    <text evidence="2">The sequence shown here is derived from an EMBL/GenBank/DDBJ whole genome shotgun (WGS) entry which is preliminary data.</text>
</comment>
<dbReference type="AlphaFoldDB" id="A0A6G0WID1"/>
<dbReference type="OrthoDB" id="946068at2759"/>
<dbReference type="Proteomes" id="UP000478052">
    <property type="component" value="Unassembled WGS sequence"/>
</dbReference>
<dbReference type="EMBL" id="VUJU01008705">
    <property type="protein sequence ID" value="KAF0726980.1"/>
    <property type="molecule type" value="Genomic_DNA"/>
</dbReference>
<keyword evidence="3" id="KW-1185">Reference proteome</keyword>
<proteinExistence type="predicted"/>
<evidence type="ECO:0000313" key="2">
    <source>
        <dbReference type="EMBL" id="KAF0726980.1"/>
    </source>
</evidence>
<feature type="region of interest" description="Disordered" evidence="1">
    <location>
        <begin position="149"/>
        <end position="179"/>
    </location>
</feature>
<sequence length="179" mass="20970">MKQYHNIFNISILKRDLGTKRKFLKMTVMSLNQDKISFMKEKRKNSSKSKSIDLMYSSIRACGIRDTFFYIVLDDNKSFHCGFLWVKSTNIHEIYGKVGSKIGDCSCKRKLIPSENNSIDRYKVLPPPRPSKKQEDRYDIHLCKRKQKSTTYDSGYMVPPPPRPFHPQNEETECPCYIS</sequence>